<dbReference type="InterPro" id="IPR012006">
    <property type="entry name" value="CCA_bact"/>
</dbReference>
<keyword evidence="8 12" id="KW-0378">Hydrolase</keyword>
<keyword evidence="6 12" id="KW-0547">Nucleotide-binding</keyword>
<evidence type="ECO:0000256" key="6">
    <source>
        <dbReference type="ARBA" id="ARBA00022741"/>
    </source>
</evidence>
<dbReference type="Pfam" id="PF12627">
    <property type="entry name" value="PolyA_pol_RNAbd"/>
    <property type="match status" value="1"/>
</dbReference>
<reference evidence="14" key="1">
    <citation type="submission" date="2020-10" db="EMBL/GenBank/DDBJ databases">
        <authorList>
            <person name="Gilroy R."/>
        </authorList>
    </citation>
    <scope>NUCLEOTIDE SEQUENCE</scope>
    <source>
        <strain evidence="14">17213</strain>
    </source>
</reference>
<reference evidence="14" key="2">
    <citation type="journal article" date="2021" name="PeerJ">
        <title>Extensive microbial diversity within the chicken gut microbiome revealed by metagenomics and culture.</title>
        <authorList>
            <person name="Gilroy R."/>
            <person name="Ravi A."/>
            <person name="Getino M."/>
            <person name="Pursley I."/>
            <person name="Horton D.L."/>
            <person name="Alikhan N.F."/>
            <person name="Baker D."/>
            <person name="Gharbi K."/>
            <person name="Hall N."/>
            <person name="Watson M."/>
            <person name="Adriaenssens E.M."/>
            <person name="Foster-Nyarko E."/>
            <person name="Jarju S."/>
            <person name="Secka A."/>
            <person name="Antonio M."/>
            <person name="Oren A."/>
            <person name="Chaudhuri R.R."/>
            <person name="La Ragione R."/>
            <person name="Hildebrand F."/>
            <person name="Pallen M.J."/>
        </authorList>
    </citation>
    <scope>NUCLEOTIDE SEQUENCE</scope>
    <source>
        <strain evidence="14">17213</strain>
    </source>
</reference>
<dbReference type="EMBL" id="JADINH010000170">
    <property type="protein sequence ID" value="MBO8416358.1"/>
    <property type="molecule type" value="Genomic_DNA"/>
</dbReference>
<feature type="binding site" evidence="12">
    <location>
        <position position="140"/>
    </location>
    <ligand>
        <name>ATP</name>
        <dbReference type="ChEBI" id="CHEBI:30616"/>
    </ligand>
</feature>
<evidence type="ECO:0000256" key="12">
    <source>
        <dbReference type="HAMAP-Rule" id="MF_01261"/>
    </source>
</evidence>
<feature type="domain" description="HD" evidence="13">
    <location>
        <begin position="228"/>
        <end position="329"/>
    </location>
</feature>
<dbReference type="Pfam" id="PF01966">
    <property type="entry name" value="HD"/>
    <property type="match status" value="1"/>
</dbReference>
<dbReference type="Gene3D" id="1.10.3090.10">
    <property type="entry name" value="cca-adding enzyme, domain 2"/>
    <property type="match status" value="1"/>
</dbReference>
<dbReference type="GO" id="GO:0001680">
    <property type="term" value="P:tRNA 3'-terminal CCA addition"/>
    <property type="evidence" value="ECO:0007669"/>
    <property type="project" value="UniProtKB-UniRule"/>
</dbReference>
<keyword evidence="12" id="KW-0511">Multifunctional enzyme</keyword>
<dbReference type="InterPro" id="IPR050124">
    <property type="entry name" value="tRNA_CCA-adding_enzyme"/>
</dbReference>
<dbReference type="GO" id="GO:0000287">
    <property type="term" value="F:magnesium ion binding"/>
    <property type="evidence" value="ECO:0007669"/>
    <property type="project" value="UniProtKB-UniRule"/>
</dbReference>
<comment type="catalytic activity">
    <reaction evidence="12">
        <text>a tRNA precursor + 2 CTP + ATP = a tRNA with a 3' CCA end + 3 diphosphate</text>
        <dbReference type="Rhea" id="RHEA:14433"/>
        <dbReference type="Rhea" id="RHEA-COMP:10465"/>
        <dbReference type="Rhea" id="RHEA-COMP:10468"/>
        <dbReference type="ChEBI" id="CHEBI:30616"/>
        <dbReference type="ChEBI" id="CHEBI:33019"/>
        <dbReference type="ChEBI" id="CHEBI:37563"/>
        <dbReference type="ChEBI" id="CHEBI:74896"/>
        <dbReference type="ChEBI" id="CHEBI:83071"/>
        <dbReference type="EC" id="2.7.7.72"/>
    </reaction>
</comment>
<keyword evidence="11 12" id="KW-0694">RNA-binding</keyword>
<evidence type="ECO:0000256" key="5">
    <source>
        <dbReference type="ARBA" id="ARBA00022723"/>
    </source>
</evidence>
<evidence type="ECO:0000256" key="10">
    <source>
        <dbReference type="ARBA" id="ARBA00022842"/>
    </source>
</evidence>
<evidence type="ECO:0000256" key="9">
    <source>
        <dbReference type="ARBA" id="ARBA00022840"/>
    </source>
</evidence>
<dbReference type="GO" id="GO:0000049">
    <property type="term" value="F:tRNA binding"/>
    <property type="evidence" value="ECO:0007669"/>
    <property type="project" value="UniProtKB-UniRule"/>
</dbReference>
<evidence type="ECO:0000259" key="13">
    <source>
        <dbReference type="PROSITE" id="PS51831"/>
    </source>
</evidence>
<accession>A0A9D9DDD2</accession>
<keyword evidence="9 12" id="KW-0067">ATP-binding</keyword>
<dbReference type="InterPro" id="IPR002646">
    <property type="entry name" value="PolA_pol_head_dom"/>
</dbReference>
<keyword evidence="1 12" id="KW-0533">Nickel</keyword>
<evidence type="ECO:0000256" key="1">
    <source>
        <dbReference type="ARBA" id="ARBA00022596"/>
    </source>
</evidence>
<comment type="similarity">
    <text evidence="12">Belongs to the tRNA nucleotidyltransferase/poly(A) polymerase family. Bacterial CCA-adding enzyme type 1 subfamily.</text>
</comment>
<comment type="cofactor">
    <cofactor evidence="12">
        <name>Ni(2+)</name>
        <dbReference type="ChEBI" id="CHEBI:49786"/>
    </cofactor>
    <text evidence="12">Nickel for phosphatase activity.</text>
</comment>
<comment type="function">
    <text evidence="12">Catalyzes the addition and repair of the essential 3'-terminal CCA sequence in tRNAs without using a nucleic acid template. Adds these three nucleotides in the order of C, C, and A to the tRNA nucleotide-73, using CTP and ATP as substrates and producing inorganic pyrophosphate. tRNA 3'-terminal CCA addition is required both for tRNA processing and repair. Also involved in tRNA surveillance by mediating tandem CCA addition to generate a CCACCA at the 3' terminus of unstable tRNAs. While stable tRNAs receive only 3'-terminal CCA, unstable tRNAs are marked with CCACCA and rapidly degraded.</text>
</comment>
<feature type="binding site" evidence="12">
    <location>
        <position position="140"/>
    </location>
    <ligand>
        <name>CTP</name>
        <dbReference type="ChEBI" id="CHEBI:37563"/>
    </ligand>
</feature>
<comment type="cofactor">
    <cofactor evidence="12">
        <name>Mg(2+)</name>
        <dbReference type="ChEBI" id="CHEBI:18420"/>
    </cofactor>
    <text evidence="12">Magnesium is required for nucleotidyltransferase activity.</text>
</comment>
<comment type="subunit">
    <text evidence="12">Monomer. Can also form homodimers and oligomers.</text>
</comment>
<evidence type="ECO:0000256" key="2">
    <source>
        <dbReference type="ARBA" id="ARBA00022679"/>
    </source>
</evidence>
<evidence type="ECO:0000256" key="7">
    <source>
        <dbReference type="ARBA" id="ARBA00022800"/>
    </source>
</evidence>
<keyword evidence="4 12" id="KW-0548">Nucleotidyltransferase</keyword>
<dbReference type="SUPFAM" id="SSF81891">
    <property type="entry name" value="Poly A polymerase C-terminal region-like"/>
    <property type="match status" value="1"/>
</dbReference>
<keyword evidence="3 12" id="KW-0819">tRNA processing</keyword>
<dbReference type="EC" id="3.1.4.-" evidence="12"/>
<evidence type="ECO:0000256" key="3">
    <source>
        <dbReference type="ARBA" id="ARBA00022694"/>
    </source>
</evidence>
<feature type="binding site" evidence="12">
    <location>
        <position position="91"/>
    </location>
    <ligand>
        <name>ATP</name>
        <dbReference type="ChEBI" id="CHEBI:30616"/>
    </ligand>
</feature>
<evidence type="ECO:0000256" key="8">
    <source>
        <dbReference type="ARBA" id="ARBA00022801"/>
    </source>
</evidence>
<dbReference type="CDD" id="cd00077">
    <property type="entry name" value="HDc"/>
    <property type="match status" value="1"/>
</dbReference>
<dbReference type="PANTHER" id="PTHR47545:SF1">
    <property type="entry name" value="MULTIFUNCTIONAL CCA PROTEIN"/>
    <property type="match status" value="1"/>
</dbReference>
<dbReference type="InterPro" id="IPR043519">
    <property type="entry name" value="NT_sf"/>
</dbReference>
<dbReference type="GO" id="GO:0005524">
    <property type="term" value="F:ATP binding"/>
    <property type="evidence" value="ECO:0007669"/>
    <property type="project" value="UniProtKB-UniRule"/>
</dbReference>
<evidence type="ECO:0000313" key="14">
    <source>
        <dbReference type="EMBL" id="MBO8416358.1"/>
    </source>
</evidence>
<keyword evidence="7 12" id="KW-0692">RNA repair</keyword>
<feature type="binding site" evidence="12">
    <location>
        <position position="91"/>
    </location>
    <ligand>
        <name>CTP</name>
        <dbReference type="ChEBI" id="CHEBI:37563"/>
    </ligand>
</feature>
<dbReference type="Pfam" id="PF01743">
    <property type="entry name" value="PolyA_pol"/>
    <property type="match status" value="1"/>
</dbReference>
<organism evidence="14 15">
    <name type="scientific">Candidatus Avisuccinivibrio stercorigallinarum</name>
    <dbReference type="NCBI Taxonomy" id="2840704"/>
    <lineage>
        <taxon>Bacteria</taxon>
        <taxon>Pseudomonadati</taxon>
        <taxon>Pseudomonadota</taxon>
        <taxon>Gammaproteobacteria</taxon>
        <taxon>Aeromonadales</taxon>
        <taxon>Succinivibrionaceae</taxon>
        <taxon>Succinivibrionaceae incertae sedis</taxon>
        <taxon>Candidatus Avisuccinivibrio</taxon>
    </lineage>
</organism>
<evidence type="ECO:0000256" key="4">
    <source>
        <dbReference type="ARBA" id="ARBA00022695"/>
    </source>
</evidence>
<keyword evidence="10 12" id="KW-0460">Magnesium</keyword>
<keyword evidence="5 12" id="KW-0479">Metal-binding</keyword>
<dbReference type="InterPro" id="IPR032828">
    <property type="entry name" value="PolyA_RNA-bd"/>
</dbReference>
<dbReference type="GO" id="GO:0016791">
    <property type="term" value="F:phosphatase activity"/>
    <property type="evidence" value="ECO:0007669"/>
    <property type="project" value="UniProtKB-UniRule"/>
</dbReference>
<dbReference type="PROSITE" id="PS51831">
    <property type="entry name" value="HD"/>
    <property type="match status" value="1"/>
</dbReference>
<feature type="binding site" evidence="12">
    <location>
        <position position="137"/>
    </location>
    <ligand>
        <name>CTP</name>
        <dbReference type="ChEBI" id="CHEBI:37563"/>
    </ligand>
</feature>
<sequence>MQIYLVGGAVRDKLLGLKEYDRDYVVTGAVPQELLAKGFKQVGKDFPVFLHPKTHEEYALARTERKSGHGYTGFICDFSPEVTLEEDLKRRDLTINAIAEDENGQIIDPCGGASDLKNRILRHVSPAFEEDPLRVLRAARFAAKLSPMGFSIAPETLELMHKMSLSGELNALTPERVWIETEKALKTDAPQVYFEVLHQCGALGCILPELEALSGVPGPAKWHPEIDTFVHVMLTLKAVAKLTRDLPTRFAMLCHDLGKALTPRECWPHHKGHDELGLKPLKALCTRLHVPRDYADLAAAVMRCHSDFHHLDKNGPEGVVAVFEKLDAFRRPQRLQPWLDCCAGDFLGRKGFEHLHFERPHYVKRIFEAAAAVNAAPFVAAGLKGPAVAQAVHEARVRVCAEVMAHLPEDALNDRRPPKLPN</sequence>
<feature type="binding site" evidence="12">
    <location>
        <position position="11"/>
    </location>
    <ligand>
        <name>CTP</name>
        <dbReference type="ChEBI" id="CHEBI:37563"/>
    </ligand>
</feature>
<dbReference type="GO" id="GO:0004810">
    <property type="term" value="F:CCA tRNA nucleotidyltransferase activity"/>
    <property type="evidence" value="ECO:0007669"/>
    <property type="project" value="UniProtKB-UniRule"/>
</dbReference>
<comment type="miscellaneous">
    <text evidence="12">A single active site specifically recognizes both ATP and CTP and is responsible for their addition.</text>
</comment>
<dbReference type="HAMAP" id="MF_01261">
    <property type="entry name" value="CCA_bact_type1"/>
    <property type="match status" value="1"/>
</dbReference>
<dbReference type="InterPro" id="IPR006674">
    <property type="entry name" value="HD_domain"/>
</dbReference>
<gene>
    <name evidence="12" type="primary">cca</name>
    <name evidence="14" type="ORF">IAB19_08270</name>
</gene>
<dbReference type="PIRSF" id="PIRSF000813">
    <property type="entry name" value="CCA_bact"/>
    <property type="match status" value="1"/>
</dbReference>
<dbReference type="PANTHER" id="PTHR47545">
    <property type="entry name" value="MULTIFUNCTIONAL CCA PROTEIN"/>
    <property type="match status" value="1"/>
</dbReference>
<feature type="binding site" evidence="12">
    <location>
        <position position="11"/>
    </location>
    <ligand>
        <name>ATP</name>
        <dbReference type="ChEBI" id="CHEBI:30616"/>
    </ligand>
</feature>
<feature type="binding site" evidence="12">
    <location>
        <position position="8"/>
    </location>
    <ligand>
        <name>ATP</name>
        <dbReference type="ChEBI" id="CHEBI:30616"/>
    </ligand>
</feature>
<evidence type="ECO:0000256" key="11">
    <source>
        <dbReference type="ARBA" id="ARBA00022884"/>
    </source>
</evidence>
<protein>
    <recommendedName>
        <fullName evidence="12">Multifunctional CCA protein</fullName>
    </recommendedName>
    <domain>
        <recommendedName>
            <fullName evidence="12">CCA-adding enzyme</fullName>
            <ecNumber evidence="12">2.7.7.72</ecNumber>
        </recommendedName>
        <alternativeName>
            <fullName evidence="12">CCA tRNA nucleotidyltransferase</fullName>
        </alternativeName>
        <alternativeName>
            <fullName evidence="12">tRNA CCA-pyrophosphorylase</fullName>
        </alternativeName>
        <alternativeName>
            <fullName evidence="12">tRNA adenylyl-/cytidylyl-transferase</fullName>
        </alternativeName>
        <alternativeName>
            <fullName evidence="12">tRNA nucleotidyltransferase</fullName>
        </alternativeName>
        <alternativeName>
            <fullName evidence="12">tRNA-NT</fullName>
        </alternativeName>
    </domain>
    <domain>
        <recommendedName>
            <fullName evidence="12">2'-nucleotidase</fullName>
            <ecNumber evidence="12">3.1.3.-</ecNumber>
        </recommendedName>
    </domain>
    <domain>
        <recommendedName>
            <fullName evidence="12">2',3'-cyclic phosphodiesterase</fullName>
            <ecNumber evidence="12">3.1.4.-</ecNumber>
        </recommendedName>
    </domain>
    <domain>
        <recommendedName>
            <fullName evidence="12">Phosphatase</fullName>
        </recommendedName>
    </domain>
</protein>
<feature type="binding site" evidence="12">
    <location>
        <position position="23"/>
    </location>
    <ligand>
        <name>Mg(2+)</name>
        <dbReference type="ChEBI" id="CHEBI:18420"/>
    </ligand>
</feature>
<dbReference type="InterPro" id="IPR003607">
    <property type="entry name" value="HD/PDEase_dom"/>
</dbReference>
<proteinExistence type="inferred from homology"/>
<comment type="caution">
    <text evidence="14">The sequence shown here is derived from an EMBL/GenBank/DDBJ whole genome shotgun (WGS) entry which is preliminary data.</text>
</comment>
<feature type="binding site" evidence="12">
    <location>
        <position position="137"/>
    </location>
    <ligand>
        <name>ATP</name>
        <dbReference type="ChEBI" id="CHEBI:30616"/>
    </ligand>
</feature>
<dbReference type="NCBIfam" id="NF008137">
    <property type="entry name" value="PRK10885.1"/>
    <property type="match status" value="1"/>
</dbReference>
<dbReference type="HAMAP" id="MF_01262">
    <property type="entry name" value="CCA_bact_type2"/>
    <property type="match status" value="1"/>
</dbReference>
<dbReference type="EC" id="2.7.7.72" evidence="12"/>
<dbReference type="CDD" id="cd05398">
    <property type="entry name" value="NT_ClassII-CCAase"/>
    <property type="match status" value="1"/>
</dbReference>
<feature type="binding site" evidence="12">
    <location>
        <position position="21"/>
    </location>
    <ligand>
        <name>Mg(2+)</name>
        <dbReference type="ChEBI" id="CHEBI:18420"/>
    </ligand>
</feature>
<keyword evidence="2 12" id="KW-0808">Transferase</keyword>
<dbReference type="Proteomes" id="UP000823631">
    <property type="component" value="Unassembled WGS sequence"/>
</dbReference>
<evidence type="ECO:0000313" key="15">
    <source>
        <dbReference type="Proteomes" id="UP000823631"/>
    </source>
</evidence>
<name>A0A9D9DDD2_9GAMM</name>
<dbReference type="GO" id="GO:0004112">
    <property type="term" value="F:cyclic-nucleotide phosphodiesterase activity"/>
    <property type="evidence" value="ECO:0007669"/>
    <property type="project" value="UniProtKB-UniRule"/>
</dbReference>
<dbReference type="Gene3D" id="3.30.460.10">
    <property type="entry name" value="Beta Polymerase, domain 2"/>
    <property type="match status" value="1"/>
</dbReference>
<dbReference type="AlphaFoldDB" id="A0A9D9DDD2"/>
<comment type="catalytic activity">
    <reaction evidence="12">
        <text>a tRNA with a 3' CCA end + 2 CTP + ATP = a tRNA with a 3' CCACCA end + 3 diphosphate</text>
        <dbReference type="Rhea" id="RHEA:76235"/>
        <dbReference type="Rhea" id="RHEA-COMP:10468"/>
        <dbReference type="Rhea" id="RHEA-COMP:18655"/>
        <dbReference type="ChEBI" id="CHEBI:30616"/>
        <dbReference type="ChEBI" id="CHEBI:33019"/>
        <dbReference type="ChEBI" id="CHEBI:37563"/>
        <dbReference type="ChEBI" id="CHEBI:83071"/>
        <dbReference type="ChEBI" id="CHEBI:195187"/>
    </reaction>
</comment>
<dbReference type="EC" id="3.1.3.-" evidence="12"/>
<feature type="binding site" evidence="12">
    <location>
        <position position="8"/>
    </location>
    <ligand>
        <name>CTP</name>
        <dbReference type="ChEBI" id="CHEBI:37563"/>
    </ligand>
</feature>
<comment type="domain">
    <text evidence="12">Comprises two domains: an N-terminal domain containing the nucleotidyltransferase activity and a C-terminal HD domain associated with both phosphodiesterase and phosphatase activities.</text>
</comment>
<dbReference type="GO" id="GO:0042245">
    <property type="term" value="P:RNA repair"/>
    <property type="evidence" value="ECO:0007669"/>
    <property type="project" value="UniProtKB-KW"/>
</dbReference>
<dbReference type="SUPFAM" id="SSF81301">
    <property type="entry name" value="Nucleotidyltransferase"/>
    <property type="match status" value="1"/>
</dbReference>